<reference evidence="1" key="2">
    <citation type="journal article" date="2015" name="Data Brief">
        <title>Shoot transcriptome of the giant reed, Arundo donax.</title>
        <authorList>
            <person name="Barrero R.A."/>
            <person name="Guerrero F.D."/>
            <person name="Moolhuijzen P."/>
            <person name="Goolsby J.A."/>
            <person name="Tidwell J."/>
            <person name="Bellgard S.E."/>
            <person name="Bellgard M.I."/>
        </authorList>
    </citation>
    <scope>NUCLEOTIDE SEQUENCE</scope>
    <source>
        <tissue evidence="1">Shoot tissue taken approximately 20 cm above the soil surface</tissue>
    </source>
</reference>
<dbReference type="EMBL" id="GBRH01272756">
    <property type="protein sequence ID" value="JAD25139.1"/>
    <property type="molecule type" value="Transcribed_RNA"/>
</dbReference>
<sequence>MYPSDMERPTKFWSKGLTSKLITQQKCCFLPAQKETHCTNYKEHVEFFIITDVGE</sequence>
<reference evidence="1" key="1">
    <citation type="submission" date="2014-09" db="EMBL/GenBank/DDBJ databases">
        <authorList>
            <person name="Magalhaes I.L.F."/>
            <person name="Oliveira U."/>
            <person name="Santos F.R."/>
            <person name="Vidigal T.H.D.A."/>
            <person name="Brescovit A.D."/>
            <person name="Santos A.J."/>
        </authorList>
    </citation>
    <scope>NUCLEOTIDE SEQUENCE</scope>
    <source>
        <tissue evidence="1">Shoot tissue taken approximately 20 cm above the soil surface</tissue>
    </source>
</reference>
<dbReference type="AlphaFoldDB" id="A0A0A8YFV8"/>
<accession>A0A0A8YFV8</accession>
<proteinExistence type="predicted"/>
<protein>
    <submittedName>
        <fullName evidence="1">Uncharacterized protein</fullName>
    </submittedName>
</protein>
<organism evidence="1">
    <name type="scientific">Arundo donax</name>
    <name type="common">Giant reed</name>
    <name type="synonym">Donax arundinaceus</name>
    <dbReference type="NCBI Taxonomy" id="35708"/>
    <lineage>
        <taxon>Eukaryota</taxon>
        <taxon>Viridiplantae</taxon>
        <taxon>Streptophyta</taxon>
        <taxon>Embryophyta</taxon>
        <taxon>Tracheophyta</taxon>
        <taxon>Spermatophyta</taxon>
        <taxon>Magnoliopsida</taxon>
        <taxon>Liliopsida</taxon>
        <taxon>Poales</taxon>
        <taxon>Poaceae</taxon>
        <taxon>PACMAD clade</taxon>
        <taxon>Arundinoideae</taxon>
        <taxon>Arundineae</taxon>
        <taxon>Arundo</taxon>
    </lineage>
</organism>
<name>A0A0A8YFV8_ARUDO</name>
<evidence type="ECO:0000313" key="1">
    <source>
        <dbReference type="EMBL" id="JAD25139.1"/>
    </source>
</evidence>